<evidence type="ECO:0000313" key="5">
    <source>
        <dbReference type="Proteomes" id="UP000332933"/>
    </source>
</evidence>
<dbReference type="SUPFAM" id="SSF81606">
    <property type="entry name" value="PP2C-like"/>
    <property type="match status" value="1"/>
</dbReference>
<proteinExistence type="inferred from homology"/>
<keyword evidence="5" id="KW-1185">Reference proteome</keyword>
<dbReference type="EC" id="3.1.3.16" evidence="1"/>
<dbReference type="AlphaFoldDB" id="A0A485L3E9"/>
<comment type="catalytic activity">
    <reaction evidence="1">
        <text>O-phospho-L-threonyl-[protein] + H2O = L-threonyl-[protein] + phosphate</text>
        <dbReference type="Rhea" id="RHEA:47004"/>
        <dbReference type="Rhea" id="RHEA-COMP:11060"/>
        <dbReference type="Rhea" id="RHEA-COMP:11605"/>
        <dbReference type="ChEBI" id="CHEBI:15377"/>
        <dbReference type="ChEBI" id="CHEBI:30013"/>
        <dbReference type="ChEBI" id="CHEBI:43474"/>
        <dbReference type="ChEBI" id="CHEBI:61977"/>
        <dbReference type="EC" id="3.1.3.16"/>
    </reaction>
</comment>
<dbReference type="Proteomes" id="UP000332933">
    <property type="component" value="Unassembled WGS sequence"/>
</dbReference>
<dbReference type="PANTHER" id="PTHR12320">
    <property type="entry name" value="PROTEIN PHOSPHATASE 2C"/>
    <property type="match status" value="1"/>
</dbReference>
<feature type="domain" description="PPM-type phosphatase" evidence="2">
    <location>
        <begin position="22"/>
        <end position="326"/>
    </location>
</feature>
<evidence type="ECO:0000313" key="4">
    <source>
        <dbReference type="EMBL" id="VFT92368.1"/>
    </source>
</evidence>
<accession>A0A485L3E9</accession>
<keyword evidence="1" id="KW-0460">Magnesium</keyword>
<keyword evidence="1" id="KW-0479">Metal-binding</keyword>
<dbReference type="GO" id="GO:0046872">
    <property type="term" value="F:metal ion binding"/>
    <property type="evidence" value="ECO:0007669"/>
    <property type="project" value="UniProtKB-UniRule"/>
</dbReference>
<keyword evidence="1" id="KW-0904">Protein phosphatase</keyword>
<evidence type="ECO:0000259" key="2">
    <source>
        <dbReference type="PROSITE" id="PS51746"/>
    </source>
</evidence>
<sequence>MGFDGYKYIISKMKASRGNQSRLGSFSSVGCASYDFHGDDALGYGPNFMVVADGVSGTLKSSGILARALVTETLTALERVRRKGLQETIKSTDFRDEMLMAVRDARNLTRRKGRFDSALTAVYVDAASSQLFVFNVGDCKCVVVRNNCVIFESDSIIYDFNVPAVVSTMNEIHYPCDSIEVQVTSYQPGDVVMCFSDGVHDNLYVDQVLRLVAAHPNHGADIAKATVKACKETFTTQCGHIPFAVAAAGFCLTAMEEMKTNESISPADVEAFQEKCRDLPPLDGRAIFGNDRRVKNLAFYSASNLLTFANKKMGKKDDISVCAGVLA</sequence>
<reference evidence="4 5" key="1">
    <citation type="submission" date="2019-03" db="EMBL/GenBank/DDBJ databases">
        <authorList>
            <person name="Gaulin E."/>
            <person name="Dumas B."/>
        </authorList>
    </citation>
    <scope>NUCLEOTIDE SEQUENCE [LARGE SCALE GENOMIC DNA]</scope>
    <source>
        <strain evidence="4">CBS 568.67</strain>
    </source>
</reference>
<evidence type="ECO:0000313" key="3">
    <source>
        <dbReference type="EMBL" id="KAF0693469.1"/>
    </source>
</evidence>
<comment type="catalytic activity">
    <reaction evidence="1">
        <text>O-phospho-L-seryl-[protein] + H2O = L-seryl-[protein] + phosphate</text>
        <dbReference type="Rhea" id="RHEA:20629"/>
        <dbReference type="Rhea" id="RHEA-COMP:9863"/>
        <dbReference type="Rhea" id="RHEA-COMP:11604"/>
        <dbReference type="ChEBI" id="CHEBI:15377"/>
        <dbReference type="ChEBI" id="CHEBI:29999"/>
        <dbReference type="ChEBI" id="CHEBI:43474"/>
        <dbReference type="ChEBI" id="CHEBI:83421"/>
        <dbReference type="EC" id="3.1.3.16"/>
    </reaction>
</comment>
<comment type="similarity">
    <text evidence="1">Belongs to the PP2C family.</text>
</comment>
<name>A0A485L3E9_9STRA</name>
<protein>
    <recommendedName>
        <fullName evidence="1">Protein phosphatase</fullName>
        <ecNumber evidence="1">3.1.3.16</ecNumber>
    </recommendedName>
</protein>
<evidence type="ECO:0000256" key="1">
    <source>
        <dbReference type="RuleBase" id="RU366020"/>
    </source>
</evidence>
<dbReference type="InterPro" id="IPR039123">
    <property type="entry name" value="PPTC7"/>
</dbReference>
<dbReference type="InterPro" id="IPR036457">
    <property type="entry name" value="PPM-type-like_dom_sf"/>
</dbReference>
<organism evidence="4 5">
    <name type="scientific">Aphanomyces stellatus</name>
    <dbReference type="NCBI Taxonomy" id="120398"/>
    <lineage>
        <taxon>Eukaryota</taxon>
        <taxon>Sar</taxon>
        <taxon>Stramenopiles</taxon>
        <taxon>Oomycota</taxon>
        <taxon>Saprolegniomycetes</taxon>
        <taxon>Saprolegniales</taxon>
        <taxon>Verrucalvaceae</taxon>
        <taxon>Aphanomyces</taxon>
    </lineage>
</organism>
<gene>
    <name evidence="4" type="primary">Aste57867_15566</name>
    <name evidence="3" type="ORF">As57867_015510</name>
    <name evidence="4" type="ORF">ASTE57867_15566</name>
</gene>
<reference evidence="3" key="2">
    <citation type="submission" date="2019-06" db="EMBL/GenBank/DDBJ databases">
        <title>Genomics analysis of Aphanomyces spp. identifies a new class of oomycete effector associated with host adaptation.</title>
        <authorList>
            <person name="Gaulin E."/>
        </authorList>
    </citation>
    <scope>NUCLEOTIDE SEQUENCE</scope>
    <source>
        <strain evidence="3">CBS 578.67</strain>
    </source>
</reference>
<dbReference type="PANTHER" id="PTHR12320:SF1">
    <property type="entry name" value="PROTEIN PHOSPHATASE PTC7 HOMOLOG"/>
    <property type="match status" value="1"/>
</dbReference>
<dbReference type="EMBL" id="CAADRA010005709">
    <property type="protein sequence ID" value="VFT92368.1"/>
    <property type="molecule type" value="Genomic_DNA"/>
</dbReference>
<comment type="cofactor">
    <cofactor evidence="1">
        <name>Mg(2+)</name>
        <dbReference type="ChEBI" id="CHEBI:18420"/>
    </cofactor>
</comment>
<dbReference type="GO" id="GO:0004722">
    <property type="term" value="F:protein serine/threonine phosphatase activity"/>
    <property type="evidence" value="ECO:0007669"/>
    <property type="project" value="UniProtKB-EC"/>
</dbReference>
<dbReference type="EMBL" id="VJMH01005688">
    <property type="protein sequence ID" value="KAF0693469.1"/>
    <property type="molecule type" value="Genomic_DNA"/>
</dbReference>
<keyword evidence="1" id="KW-0378">Hydrolase</keyword>
<dbReference type="OrthoDB" id="60843at2759"/>
<dbReference type="PROSITE" id="PS51746">
    <property type="entry name" value="PPM_2"/>
    <property type="match status" value="1"/>
</dbReference>
<comment type="cofactor">
    <cofactor evidence="1">
        <name>Mn(2+)</name>
        <dbReference type="ChEBI" id="CHEBI:29035"/>
    </cofactor>
</comment>
<keyword evidence="1" id="KW-0464">Manganese</keyword>
<dbReference type="Pfam" id="PF13672">
    <property type="entry name" value="PP2C_2"/>
    <property type="match status" value="1"/>
</dbReference>
<dbReference type="InterPro" id="IPR001932">
    <property type="entry name" value="PPM-type_phosphatase-like_dom"/>
</dbReference>
<dbReference type="Gene3D" id="3.60.40.10">
    <property type="entry name" value="PPM-type phosphatase domain"/>
    <property type="match status" value="1"/>
</dbReference>